<name>A0AAV1C562_OLDCO</name>
<evidence type="ECO:0000313" key="2">
    <source>
        <dbReference type="Proteomes" id="UP001161247"/>
    </source>
</evidence>
<sequence>MAEGQGEGADAEVTRFKEALSPLGEEDGPFVPDVVLVDPPVLVGGVGVVGALPLVGGTAIGERSGTASAVGDGMVTVKIITKLSPVS</sequence>
<evidence type="ECO:0000313" key="1">
    <source>
        <dbReference type="EMBL" id="CAI9089567.1"/>
    </source>
</evidence>
<organism evidence="1 2">
    <name type="scientific">Oldenlandia corymbosa var. corymbosa</name>
    <dbReference type="NCBI Taxonomy" id="529605"/>
    <lineage>
        <taxon>Eukaryota</taxon>
        <taxon>Viridiplantae</taxon>
        <taxon>Streptophyta</taxon>
        <taxon>Embryophyta</taxon>
        <taxon>Tracheophyta</taxon>
        <taxon>Spermatophyta</taxon>
        <taxon>Magnoliopsida</taxon>
        <taxon>eudicotyledons</taxon>
        <taxon>Gunneridae</taxon>
        <taxon>Pentapetalae</taxon>
        <taxon>asterids</taxon>
        <taxon>lamiids</taxon>
        <taxon>Gentianales</taxon>
        <taxon>Rubiaceae</taxon>
        <taxon>Rubioideae</taxon>
        <taxon>Spermacoceae</taxon>
        <taxon>Hedyotis-Oldenlandia complex</taxon>
        <taxon>Oldenlandia</taxon>
    </lineage>
</organism>
<dbReference type="EMBL" id="OX459118">
    <property type="protein sequence ID" value="CAI9089567.1"/>
    <property type="molecule type" value="Genomic_DNA"/>
</dbReference>
<protein>
    <submittedName>
        <fullName evidence="1">OLC1v1024158C1</fullName>
    </submittedName>
</protein>
<reference evidence="1" key="1">
    <citation type="submission" date="2023-03" db="EMBL/GenBank/DDBJ databases">
        <authorList>
            <person name="Julca I."/>
        </authorList>
    </citation>
    <scope>NUCLEOTIDE SEQUENCE</scope>
</reference>
<proteinExistence type="predicted"/>
<accession>A0AAV1C562</accession>
<dbReference type="Proteomes" id="UP001161247">
    <property type="component" value="Chromosome 1"/>
</dbReference>
<dbReference type="AlphaFoldDB" id="A0AAV1C562"/>
<gene>
    <name evidence="1" type="ORF">OLC1_LOCUS1892</name>
</gene>
<keyword evidence="2" id="KW-1185">Reference proteome</keyword>